<evidence type="ECO:0000256" key="2">
    <source>
        <dbReference type="ARBA" id="ARBA00005182"/>
    </source>
</evidence>
<evidence type="ECO:0000256" key="6">
    <source>
        <dbReference type="ARBA" id="ARBA00022841"/>
    </source>
</evidence>
<accession>A0A918FG99</accession>
<protein>
    <submittedName>
        <fullName evidence="9">Alginate O-acetylase AlgJ</fullName>
    </submittedName>
</protein>
<dbReference type="EMBL" id="BMQL01000070">
    <property type="protein sequence ID" value="GGR35900.1"/>
    <property type="molecule type" value="Genomic_DNA"/>
</dbReference>
<keyword evidence="5" id="KW-0574">Periplasm</keyword>
<evidence type="ECO:0000256" key="7">
    <source>
        <dbReference type="SAM" id="MobiDB-lite"/>
    </source>
</evidence>
<evidence type="ECO:0000256" key="1">
    <source>
        <dbReference type="ARBA" id="ARBA00004418"/>
    </source>
</evidence>
<feature type="domain" description="AlgX/AlgJ SGNH hydrolase-like" evidence="8">
    <location>
        <begin position="83"/>
        <end position="341"/>
    </location>
</feature>
<proteinExistence type="predicted"/>
<name>A0A918FG99_9DEIO</name>
<comment type="caution">
    <text evidence="9">The sequence shown here is derived from an EMBL/GenBank/DDBJ whole genome shotgun (WGS) entry which is preliminary data.</text>
</comment>
<dbReference type="Proteomes" id="UP000603865">
    <property type="component" value="Unassembled WGS sequence"/>
</dbReference>
<dbReference type="InterPro" id="IPR031811">
    <property type="entry name" value="ALGX/ALGJ_SGNH-like"/>
</dbReference>
<evidence type="ECO:0000259" key="8">
    <source>
        <dbReference type="Pfam" id="PF16822"/>
    </source>
</evidence>
<feature type="compositionally biased region" description="Polar residues" evidence="7">
    <location>
        <begin position="1"/>
        <end position="10"/>
    </location>
</feature>
<feature type="region of interest" description="Disordered" evidence="7">
    <location>
        <begin position="1"/>
        <end position="27"/>
    </location>
</feature>
<evidence type="ECO:0000256" key="3">
    <source>
        <dbReference type="ARBA" id="ARBA00022679"/>
    </source>
</evidence>
<keyword evidence="6" id="KW-0016">Alginate biosynthesis</keyword>
<evidence type="ECO:0000256" key="5">
    <source>
        <dbReference type="ARBA" id="ARBA00022764"/>
    </source>
</evidence>
<keyword evidence="4" id="KW-0732">Signal</keyword>
<reference evidence="9" key="1">
    <citation type="journal article" date="2014" name="Int. J. Syst. Evol. Microbiol.">
        <title>Complete genome sequence of Corynebacterium casei LMG S-19264T (=DSM 44701T), isolated from a smear-ripened cheese.</title>
        <authorList>
            <consortium name="US DOE Joint Genome Institute (JGI-PGF)"/>
            <person name="Walter F."/>
            <person name="Albersmeier A."/>
            <person name="Kalinowski J."/>
            <person name="Ruckert C."/>
        </authorList>
    </citation>
    <scope>NUCLEOTIDE SEQUENCE</scope>
    <source>
        <strain evidence="9">JCM 31311</strain>
    </source>
</reference>
<reference evidence="9" key="2">
    <citation type="submission" date="2020-09" db="EMBL/GenBank/DDBJ databases">
        <authorList>
            <person name="Sun Q."/>
            <person name="Ohkuma M."/>
        </authorList>
    </citation>
    <scope>NUCLEOTIDE SEQUENCE</scope>
    <source>
        <strain evidence="9">JCM 31311</strain>
    </source>
</reference>
<sequence length="341" mass="36210">MDGPSLGTSPPSRPELRADRGGRQSSGYDAGAGACAVPFHITGQRAYACDHTLDAEIPFRAPAFPLWATVNYALFQEARDGALIGRNGWLSSAEEFQTAPGDPLKRTGKLRSICHVHNILQAQGVALVSAKFRISADQPGSRHVAVQLASQYPNFLRQLHHAGITAPDLLTAFQHAGHTGNAALFLRTDTHWSPAGAALAAQMVARTVRSAHTNVSPAQFSTTLGPVQARSGDLLNYLPVAGRIGPLQDLTGTNSIERTDAGASCSLLGTESLPVALVGTSYSARTKNNVWNFDSQLQQFLGSEVLNAAQEGKGPISPMAAYLTSSEWNTAPPKVVVWEIP</sequence>
<evidence type="ECO:0000313" key="9">
    <source>
        <dbReference type="EMBL" id="GGR35900.1"/>
    </source>
</evidence>
<dbReference type="RefSeq" id="WP_189093460.1">
    <property type="nucleotide sequence ID" value="NZ_BMQL01000070.1"/>
</dbReference>
<dbReference type="GO" id="GO:0016740">
    <property type="term" value="F:transferase activity"/>
    <property type="evidence" value="ECO:0007669"/>
    <property type="project" value="UniProtKB-KW"/>
</dbReference>
<comment type="pathway">
    <text evidence="2">Glycan biosynthesis; alginate biosynthesis.</text>
</comment>
<comment type="subcellular location">
    <subcellularLocation>
        <location evidence="1">Periplasm</location>
    </subcellularLocation>
</comment>
<organism evidence="9 10">
    <name type="scientific">Deinococcus ruber</name>
    <dbReference type="NCBI Taxonomy" id="1848197"/>
    <lineage>
        <taxon>Bacteria</taxon>
        <taxon>Thermotogati</taxon>
        <taxon>Deinococcota</taxon>
        <taxon>Deinococci</taxon>
        <taxon>Deinococcales</taxon>
        <taxon>Deinococcaceae</taxon>
        <taxon>Deinococcus</taxon>
    </lineage>
</organism>
<dbReference type="GO" id="GO:0042597">
    <property type="term" value="C:periplasmic space"/>
    <property type="evidence" value="ECO:0007669"/>
    <property type="project" value="UniProtKB-SubCell"/>
</dbReference>
<dbReference type="AlphaFoldDB" id="A0A918FG99"/>
<evidence type="ECO:0000256" key="4">
    <source>
        <dbReference type="ARBA" id="ARBA00022729"/>
    </source>
</evidence>
<keyword evidence="3" id="KW-0808">Transferase</keyword>
<dbReference type="GO" id="GO:0042121">
    <property type="term" value="P:alginic acid biosynthetic process"/>
    <property type="evidence" value="ECO:0007669"/>
    <property type="project" value="UniProtKB-KW"/>
</dbReference>
<gene>
    <name evidence="9" type="primary">algJ</name>
    <name evidence="9" type="ORF">GCM10008957_52140</name>
</gene>
<keyword evidence="10" id="KW-1185">Reference proteome</keyword>
<dbReference type="Pfam" id="PF16822">
    <property type="entry name" value="ALGX"/>
    <property type="match status" value="1"/>
</dbReference>
<evidence type="ECO:0000313" key="10">
    <source>
        <dbReference type="Proteomes" id="UP000603865"/>
    </source>
</evidence>